<dbReference type="Proteomes" id="UP000759443">
    <property type="component" value="Unassembled WGS sequence"/>
</dbReference>
<evidence type="ECO:0000313" key="2">
    <source>
        <dbReference type="Proteomes" id="UP000759443"/>
    </source>
</evidence>
<name>A0ABS4E3H9_9HYPH</name>
<organism evidence="1 2">
    <name type="scientific">Rhizobium halophytocola</name>
    <dbReference type="NCBI Taxonomy" id="735519"/>
    <lineage>
        <taxon>Bacteria</taxon>
        <taxon>Pseudomonadati</taxon>
        <taxon>Pseudomonadota</taxon>
        <taxon>Alphaproteobacteria</taxon>
        <taxon>Hyphomicrobiales</taxon>
        <taxon>Rhizobiaceae</taxon>
        <taxon>Rhizobium/Agrobacterium group</taxon>
        <taxon>Rhizobium</taxon>
    </lineage>
</organism>
<keyword evidence="2" id="KW-1185">Reference proteome</keyword>
<evidence type="ECO:0000313" key="1">
    <source>
        <dbReference type="EMBL" id="MBP1852482.1"/>
    </source>
</evidence>
<dbReference type="RefSeq" id="WP_209947314.1">
    <property type="nucleotide sequence ID" value="NZ_JAGGJU010000011.1"/>
</dbReference>
<dbReference type="SUPFAM" id="SSF144059">
    <property type="entry name" value="ImpE-like"/>
    <property type="match status" value="1"/>
</dbReference>
<gene>
    <name evidence="1" type="ORF">J2Z17_003939</name>
</gene>
<comment type="caution">
    <text evidence="1">The sequence shown here is derived from an EMBL/GenBank/DDBJ whole genome shotgun (WGS) entry which is preliminary data.</text>
</comment>
<proteinExistence type="predicted"/>
<dbReference type="Pfam" id="PF07024">
    <property type="entry name" value="ImpE"/>
    <property type="match status" value="1"/>
</dbReference>
<dbReference type="InterPro" id="IPR011990">
    <property type="entry name" value="TPR-like_helical_dom_sf"/>
</dbReference>
<dbReference type="EMBL" id="JAGGJU010000011">
    <property type="protein sequence ID" value="MBP1852482.1"/>
    <property type="molecule type" value="Genomic_DNA"/>
</dbReference>
<dbReference type="Gene3D" id="1.25.40.10">
    <property type="entry name" value="Tetratricopeptide repeat domain"/>
    <property type="match status" value="1"/>
</dbReference>
<reference evidence="1 2" key="1">
    <citation type="submission" date="2021-03" db="EMBL/GenBank/DDBJ databases">
        <title>Genomic Encyclopedia of Type Strains, Phase IV (KMG-IV): sequencing the most valuable type-strain genomes for metagenomic binning, comparative biology and taxonomic classification.</title>
        <authorList>
            <person name="Goeker M."/>
        </authorList>
    </citation>
    <scope>NUCLEOTIDE SEQUENCE [LARGE SCALE GENOMIC DNA]</scope>
    <source>
        <strain evidence="1 2">DSM 21600</strain>
    </source>
</reference>
<dbReference type="PIRSF" id="PIRSF029288">
    <property type="entry name" value="SciE_ImpE"/>
    <property type="match status" value="1"/>
</dbReference>
<accession>A0ABS4E3H9</accession>
<dbReference type="InterPro" id="IPR009211">
    <property type="entry name" value="TagJ"/>
</dbReference>
<protein>
    <submittedName>
        <fullName evidence="1">Type VI secretion system protein ImpE</fullName>
    </submittedName>
</protein>
<sequence>MTAEELLRQGDLDGTLSAVQDSVRKTPEDPRLRVFLFQLLCVLGQWQRAIGQLKTCVTLDPEANAMAQMYRTAIICEIYRDKVFHGEKQPLIFGEPENWVAWMIEALKLQATGAQNAAEALRAQAFDAAPAISGTLNGTPFAWVADADPRLGPMLEVIVNGRYFWAPFSAISRVVVEPPRDLRDRVWMPATVTWSNGGDAVVLIPTRYAGTSDAPDNDLKLARKTDWIGEEDRVSAGLGQRLLATDETDCALMDLRVLSIDGLPAADRPTSAAVSDHG</sequence>